<evidence type="ECO:0000313" key="3">
    <source>
        <dbReference type="Proteomes" id="UP000266723"/>
    </source>
</evidence>
<proteinExistence type="predicted"/>
<name>A0ABQ7B0Q5_BRACR</name>
<protein>
    <submittedName>
        <fullName evidence="2">Uncharacterized protein</fullName>
    </submittedName>
</protein>
<organism evidence="2 3">
    <name type="scientific">Brassica cretica</name>
    <name type="common">Mustard</name>
    <dbReference type="NCBI Taxonomy" id="69181"/>
    <lineage>
        <taxon>Eukaryota</taxon>
        <taxon>Viridiplantae</taxon>
        <taxon>Streptophyta</taxon>
        <taxon>Embryophyta</taxon>
        <taxon>Tracheophyta</taxon>
        <taxon>Spermatophyta</taxon>
        <taxon>Magnoliopsida</taxon>
        <taxon>eudicotyledons</taxon>
        <taxon>Gunneridae</taxon>
        <taxon>Pentapetalae</taxon>
        <taxon>rosids</taxon>
        <taxon>malvids</taxon>
        <taxon>Brassicales</taxon>
        <taxon>Brassicaceae</taxon>
        <taxon>Brassiceae</taxon>
        <taxon>Brassica</taxon>
    </lineage>
</organism>
<feature type="region of interest" description="Disordered" evidence="1">
    <location>
        <begin position="31"/>
        <end position="67"/>
    </location>
</feature>
<keyword evidence="3" id="KW-1185">Reference proteome</keyword>
<sequence length="67" mass="7442">MERDGDAGCEARTRQRSLIWSRARRIDEQSTAVRLESGQEAPPCSIVGEWRPQSGGARDGVKGETQR</sequence>
<evidence type="ECO:0000313" key="2">
    <source>
        <dbReference type="EMBL" id="KAF3519818.1"/>
    </source>
</evidence>
<accession>A0ABQ7B0Q5</accession>
<evidence type="ECO:0000256" key="1">
    <source>
        <dbReference type="SAM" id="MobiDB-lite"/>
    </source>
</evidence>
<gene>
    <name evidence="2" type="ORF">DY000_02063704</name>
</gene>
<reference evidence="2 3" key="1">
    <citation type="journal article" date="2020" name="BMC Genomics">
        <title>Intraspecific diversification of the crop wild relative Brassica cretica Lam. using demographic model selection.</title>
        <authorList>
            <person name="Kioukis A."/>
            <person name="Michalopoulou V.A."/>
            <person name="Briers L."/>
            <person name="Pirintsos S."/>
            <person name="Studholme D.J."/>
            <person name="Pavlidis P."/>
            <person name="Sarris P.F."/>
        </authorList>
    </citation>
    <scope>NUCLEOTIDE SEQUENCE [LARGE SCALE GENOMIC DNA]</scope>
    <source>
        <strain evidence="3">cv. PFS-1207/04</strain>
    </source>
</reference>
<dbReference type="EMBL" id="QGKV02001556">
    <property type="protein sequence ID" value="KAF3519818.1"/>
    <property type="molecule type" value="Genomic_DNA"/>
</dbReference>
<dbReference type="Proteomes" id="UP000266723">
    <property type="component" value="Unassembled WGS sequence"/>
</dbReference>
<comment type="caution">
    <text evidence="2">The sequence shown here is derived from an EMBL/GenBank/DDBJ whole genome shotgun (WGS) entry which is preliminary data.</text>
</comment>